<proteinExistence type="inferred from homology"/>
<feature type="domain" description="HTH gntR-type" evidence="6">
    <location>
        <begin position="21"/>
        <end position="89"/>
    </location>
</feature>
<dbReference type="InterPro" id="IPR004839">
    <property type="entry name" value="Aminotransferase_I/II_large"/>
</dbReference>
<accession>A0A2G8RDJ8</accession>
<dbReference type="GO" id="GO:0003700">
    <property type="term" value="F:DNA-binding transcription factor activity"/>
    <property type="evidence" value="ECO:0007669"/>
    <property type="project" value="InterPro"/>
</dbReference>
<dbReference type="Pfam" id="PF00155">
    <property type="entry name" value="Aminotran_1_2"/>
    <property type="match status" value="1"/>
</dbReference>
<dbReference type="InterPro" id="IPR051446">
    <property type="entry name" value="HTH_trans_reg/aminotransferase"/>
</dbReference>
<dbReference type="EMBL" id="AWWI01000096">
    <property type="protein sequence ID" value="PIL19563.1"/>
    <property type="molecule type" value="Genomic_DNA"/>
</dbReference>
<evidence type="ECO:0000256" key="1">
    <source>
        <dbReference type="ARBA" id="ARBA00005384"/>
    </source>
</evidence>
<dbReference type="PRINTS" id="PR00035">
    <property type="entry name" value="HTHGNTR"/>
</dbReference>
<evidence type="ECO:0000256" key="2">
    <source>
        <dbReference type="ARBA" id="ARBA00022898"/>
    </source>
</evidence>
<dbReference type="GO" id="GO:0003677">
    <property type="term" value="F:DNA binding"/>
    <property type="evidence" value="ECO:0007669"/>
    <property type="project" value="UniProtKB-KW"/>
</dbReference>
<protein>
    <recommendedName>
        <fullName evidence="6">HTH gntR-type domain-containing protein</fullName>
    </recommendedName>
</protein>
<dbReference type="InterPro" id="IPR000524">
    <property type="entry name" value="Tscrpt_reg_HTH_GntR"/>
</dbReference>
<dbReference type="Proteomes" id="UP000231259">
    <property type="component" value="Unassembled WGS sequence"/>
</dbReference>
<evidence type="ECO:0000313" key="8">
    <source>
        <dbReference type="Proteomes" id="UP000231259"/>
    </source>
</evidence>
<dbReference type="InterPro" id="IPR015421">
    <property type="entry name" value="PyrdxlP-dep_Trfase_major"/>
</dbReference>
<dbReference type="PANTHER" id="PTHR46577:SF1">
    <property type="entry name" value="HTH-TYPE TRANSCRIPTIONAL REGULATORY PROTEIN GABR"/>
    <property type="match status" value="1"/>
</dbReference>
<evidence type="ECO:0000256" key="5">
    <source>
        <dbReference type="ARBA" id="ARBA00023163"/>
    </source>
</evidence>
<keyword evidence="4" id="KW-0238">DNA-binding</keyword>
<dbReference type="SUPFAM" id="SSF46785">
    <property type="entry name" value="Winged helix' DNA-binding domain"/>
    <property type="match status" value="1"/>
</dbReference>
<dbReference type="Gene3D" id="1.10.10.10">
    <property type="entry name" value="Winged helix-like DNA-binding domain superfamily/Winged helix DNA-binding domain"/>
    <property type="match status" value="1"/>
</dbReference>
<dbReference type="CDD" id="cd00609">
    <property type="entry name" value="AAT_like"/>
    <property type="match status" value="1"/>
</dbReference>
<dbReference type="AlphaFoldDB" id="A0A2G8RDJ8"/>
<keyword evidence="3" id="KW-0805">Transcription regulation</keyword>
<gene>
    <name evidence="7" type="ORF">P775_13650</name>
</gene>
<name>A0A2G8RDJ8_9RHOB</name>
<dbReference type="RefSeq" id="WP_099911383.1">
    <property type="nucleotide sequence ID" value="NZ_AWWI01000096.1"/>
</dbReference>
<evidence type="ECO:0000259" key="6">
    <source>
        <dbReference type="PROSITE" id="PS50949"/>
    </source>
</evidence>
<keyword evidence="2" id="KW-0663">Pyridoxal phosphate</keyword>
<sequence>MVKYPGGALIPLLHVDRREHGSIRIQLVCALRKMIVEGDLAAGQRLPSSRILARDQGVSRTTAINVYEQLTSEGLIFSRVGAGAFVSEVLEKERPSIPALNDQEVGAIKPRVAELSQHASEQYFPRLSHPENPRAFITGIAAFDQFPMALWSKLNAQFWRKPRNAVLGYPDAAGLSELRRAVTVHLRANRGIVCDAEQVFIFNGAQDAFNRIGNMLLNPGDRVWFENPGPIGARNSLITSGAELVPVPIDDEGLDVAEGLRLSPEFRLAFVTPAHQHPLGVTMSLRRRFELLDAASQNGAWVLEDDYVGEFRYSGPPPPTLKSVDTTGRVIYVGTFSKSMFAALRLGYVVAPSELAPVFRRIAEATMQGAPTSLQSVMARFITEGHFTTHIRRMRRVYAERQTALTEAAAQYLGGLMTVNPTDTGFQMIGHLAQGLDEGELCARSAAQNILISPISRFAITPVKQRGVILGFSAVSPRNIEIGVKGLAAILRQMQAEQG</sequence>
<dbReference type="PROSITE" id="PS50949">
    <property type="entry name" value="HTH_GNTR"/>
    <property type="match status" value="1"/>
</dbReference>
<dbReference type="OrthoDB" id="9808770at2"/>
<dbReference type="Pfam" id="PF00392">
    <property type="entry name" value="GntR"/>
    <property type="match status" value="1"/>
</dbReference>
<dbReference type="InterPro" id="IPR015424">
    <property type="entry name" value="PyrdxlP-dep_Trfase"/>
</dbReference>
<dbReference type="SMART" id="SM00345">
    <property type="entry name" value="HTH_GNTR"/>
    <property type="match status" value="1"/>
</dbReference>
<dbReference type="InterPro" id="IPR036388">
    <property type="entry name" value="WH-like_DNA-bd_sf"/>
</dbReference>
<comment type="caution">
    <text evidence="7">The sequence shown here is derived from an EMBL/GenBank/DDBJ whole genome shotgun (WGS) entry which is preliminary data.</text>
</comment>
<evidence type="ECO:0000256" key="4">
    <source>
        <dbReference type="ARBA" id="ARBA00023125"/>
    </source>
</evidence>
<reference evidence="7 8" key="1">
    <citation type="submission" date="2013-09" db="EMBL/GenBank/DDBJ databases">
        <title>Genome sequencing of Phaeobacter antarcticus sp. nov. SM1211.</title>
        <authorList>
            <person name="Zhang X.-Y."/>
            <person name="Liu C."/>
            <person name="Chen X.-L."/>
            <person name="Xie B.-B."/>
            <person name="Qin Q.-L."/>
            <person name="Rong J.-C."/>
            <person name="Zhang Y.-Z."/>
        </authorList>
    </citation>
    <scope>NUCLEOTIDE SEQUENCE [LARGE SCALE GENOMIC DNA]</scope>
    <source>
        <strain evidence="7 8">SM1211</strain>
    </source>
</reference>
<keyword evidence="8" id="KW-1185">Reference proteome</keyword>
<dbReference type="SUPFAM" id="SSF53383">
    <property type="entry name" value="PLP-dependent transferases"/>
    <property type="match status" value="1"/>
</dbReference>
<dbReference type="Gene3D" id="3.40.640.10">
    <property type="entry name" value="Type I PLP-dependent aspartate aminotransferase-like (Major domain)"/>
    <property type="match status" value="1"/>
</dbReference>
<dbReference type="InterPro" id="IPR036390">
    <property type="entry name" value="WH_DNA-bd_sf"/>
</dbReference>
<dbReference type="CDD" id="cd07377">
    <property type="entry name" value="WHTH_GntR"/>
    <property type="match status" value="1"/>
</dbReference>
<organism evidence="7 8">
    <name type="scientific">Puniceibacterium antarcticum</name>
    <dbReference type="NCBI Taxonomy" id="1206336"/>
    <lineage>
        <taxon>Bacteria</taxon>
        <taxon>Pseudomonadati</taxon>
        <taxon>Pseudomonadota</taxon>
        <taxon>Alphaproteobacteria</taxon>
        <taxon>Rhodobacterales</taxon>
        <taxon>Paracoccaceae</taxon>
        <taxon>Puniceibacterium</taxon>
    </lineage>
</organism>
<dbReference type="PANTHER" id="PTHR46577">
    <property type="entry name" value="HTH-TYPE TRANSCRIPTIONAL REGULATORY PROTEIN GABR"/>
    <property type="match status" value="1"/>
</dbReference>
<evidence type="ECO:0000256" key="3">
    <source>
        <dbReference type="ARBA" id="ARBA00023015"/>
    </source>
</evidence>
<comment type="similarity">
    <text evidence="1">In the C-terminal section; belongs to the class-I pyridoxal-phosphate-dependent aminotransferase family.</text>
</comment>
<dbReference type="GO" id="GO:0030170">
    <property type="term" value="F:pyridoxal phosphate binding"/>
    <property type="evidence" value="ECO:0007669"/>
    <property type="project" value="InterPro"/>
</dbReference>
<evidence type="ECO:0000313" key="7">
    <source>
        <dbReference type="EMBL" id="PIL19563.1"/>
    </source>
</evidence>
<keyword evidence="5" id="KW-0804">Transcription</keyword>